<dbReference type="InterPro" id="IPR051453">
    <property type="entry name" value="MBL_Glyoxalase_II"/>
</dbReference>
<evidence type="ECO:0000256" key="2">
    <source>
        <dbReference type="ARBA" id="ARBA00022723"/>
    </source>
</evidence>
<reference evidence="6" key="1">
    <citation type="submission" date="2020-10" db="EMBL/GenBank/DDBJ databases">
        <title>Sequencing the genomes of 1000 actinobacteria strains.</title>
        <authorList>
            <person name="Klenk H.-P."/>
        </authorList>
    </citation>
    <scope>NUCLEOTIDE SEQUENCE</scope>
    <source>
        <strain evidence="6">DSM 46832</strain>
    </source>
</reference>
<keyword evidence="7" id="KW-1185">Reference proteome</keyword>
<name>A0A927M8J2_9ACTN</name>
<dbReference type="Gene3D" id="3.60.15.10">
    <property type="entry name" value="Ribonuclease Z/Hydroxyacylglutathione hydrolase-like"/>
    <property type="match status" value="1"/>
</dbReference>
<dbReference type="AlphaFoldDB" id="A0A927M8J2"/>
<keyword evidence="2" id="KW-0479">Metal-binding</keyword>
<keyword evidence="3 6" id="KW-0378">Hydrolase</keyword>
<dbReference type="Pfam" id="PF00753">
    <property type="entry name" value="Lactamase_B"/>
    <property type="match status" value="1"/>
</dbReference>
<organism evidence="6 7">
    <name type="scientific">Plantactinospora soyae</name>
    <dbReference type="NCBI Taxonomy" id="1544732"/>
    <lineage>
        <taxon>Bacteria</taxon>
        <taxon>Bacillati</taxon>
        <taxon>Actinomycetota</taxon>
        <taxon>Actinomycetes</taxon>
        <taxon>Micromonosporales</taxon>
        <taxon>Micromonosporaceae</taxon>
        <taxon>Plantactinospora</taxon>
    </lineage>
</organism>
<dbReference type="SMART" id="SM00849">
    <property type="entry name" value="Lactamase_B"/>
    <property type="match status" value="1"/>
</dbReference>
<evidence type="ECO:0000259" key="5">
    <source>
        <dbReference type="SMART" id="SM00849"/>
    </source>
</evidence>
<dbReference type="CDD" id="cd06262">
    <property type="entry name" value="metallo-hydrolase-like_MBL-fold"/>
    <property type="match status" value="1"/>
</dbReference>
<protein>
    <submittedName>
        <fullName evidence="6">Glyoxylase-like metal-dependent hydrolase (Beta-lactamase superfamily II)</fullName>
    </submittedName>
</protein>
<proteinExistence type="predicted"/>
<dbReference type="EMBL" id="JADBEB010000001">
    <property type="protein sequence ID" value="MBE1488900.1"/>
    <property type="molecule type" value="Genomic_DNA"/>
</dbReference>
<comment type="cofactor">
    <cofactor evidence="1">
        <name>Zn(2+)</name>
        <dbReference type="ChEBI" id="CHEBI:29105"/>
    </cofactor>
</comment>
<dbReference type="InterPro" id="IPR036866">
    <property type="entry name" value="RibonucZ/Hydroxyglut_hydro"/>
</dbReference>
<comment type="caution">
    <text evidence="6">The sequence shown here is derived from an EMBL/GenBank/DDBJ whole genome shotgun (WGS) entry which is preliminary data.</text>
</comment>
<keyword evidence="4" id="KW-0862">Zinc</keyword>
<sequence length="251" mass="26086">MLLAGFPADAFGTNCYVVATAPGEQCVVVDPGIGVLDRLDALLAEHRLQPAAVLLTHGHLDHTFSVAPVCGARGITAYVHPSDRELLADPAKALSMDLTQLFGGRLPYTEPEDVAELTDGATLALAGLEITVDHAPGHTGGSVLFRLPGAGSALRSDLSLPPGADWAAEQICLSGDVLFAGSIGRTDLPGGSLPTMVTSLREKILPLADDTVVLPGHGPTTTIGRERASNPYLIEVADLDGPHRVAPTRGW</sequence>
<dbReference type="PANTHER" id="PTHR46233:SF3">
    <property type="entry name" value="HYDROXYACYLGLUTATHIONE HYDROLASE GLOC"/>
    <property type="match status" value="1"/>
</dbReference>
<feature type="domain" description="Metallo-beta-lactamase" evidence="5">
    <location>
        <begin position="12"/>
        <end position="217"/>
    </location>
</feature>
<evidence type="ECO:0000256" key="1">
    <source>
        <dbReference type="ARBA" id="ARBA00001947"/>
    </source>
</evidence>
<evidence type="ECO:0000256" key="4">
    <source>
        <dbReference type="ARBA" id="ARBA00022833"/>
    </source>
</evidence>
<dbReference type="GO" id="GO:0046872">
    <property type="term" value="F:metal ion binding"/>
    <property type="evidence" value="ECO:0007669"/>
    <property type="project" value="UniProtKB-KW"/>
</dbReference>
<evidence type="ECO:0000313" key="7">
    <source>
        <dbReference type="Proteomes" id="UP000649753"/>
    </source>
</evidence>
<dbReference type="Proteomes" id="UP000649753">
    <property type="component" value="Unassembled WGS sequence"/>
</dbReference>
<gene>
    <name evidence="6" type="ORF">H4W31_004538</name>
</gene>
<dbReference type="RefSeq" id="WP_192768464.1">
    <property type="nucleotide sequence ID" value="NZ_JADBEB010000001.1"/>
</dbReference>
<dbReference type="GO" id="GO:0016787">
    <property type="term" value="F:hydrolase activity"/>
    <property type="evidence" value="ECO:0007669"/>
    <property type="project" value="UniProtKB-KW"/>
</dbReference>
<evidence type="ECO:0000256" key="3">
    <source>
        <dbReference type="ARBA" id="ARBA00022801"/>
    </source>
</evidence>
<dbReference type="SUPFAM" id="SSF56281">
    <property type="entry name" value="Metallo-hydrolase/oxidoreductase"/>
    <property type="match status" value="1"/>
</dbReference>
<evidence type="ECO:0000313" key="6">
    <source>
        <dbReference type="EMBL" id="MBE1488900.1"/>
    </source>
</evidence>
<accession>A0A927M8J2</accession>
<dbReference type="InterPro" id="IPR001279">
    <property type="entry name" value="Metallo-B-lactamas"/>
</dbReference>
<dbReference type="PANTHER" id="PTHR46233">
    <property type="entry name" value="HYDROXYACYLGLUTATHIONE HYDROLASE GLOC"/>
    <property type="match status" value="1"/>
</dbReference>